<proteinExistence type="predicted"/>
<name>A0ABP6IJ42_9ACTN</name>
<comment type="caution">
    <text evidence="1">The sequence shown here is derived from an EMBL/GenBank/DDBJ whole genome shotgun (WGS) entry which is preliminary data.</text>
</comment>
<sequence>MRATATALREHPVQLALGALAQHVEPCVEAGDVLLLPGQLDLTGRRRSIIVGSNGTLRAIVLVVMTNHHLSRSVETIIPPSVITAWLRRPILA</sequence>
<keyword evidence="2" id="KW-1185">Reference proteome</keyword>
<organism evidence="1 2">
    <name type="scientific">Streptosporangium fragile</name>
    <dbReference type="NCBI Taxonomy" id="46186"/>
    <lineage>
        <taxon>Bacteria</taxon>
        <taxon>Bacillati</taxon>
        <taxon>Actinomycetota</taxon>
        <taxon>Actinomycetes</taxon>
        <taxon>Streptosporangiales</taxon>
        <taxon>Streptosporangiaceae</taxon>
        <taxon>Streptosporangium</taxon>
    </lineage>
</organism>
<accession>A0ABP6IJ42</accession>
<dbReference type="EMBL" id="BAAAVI010000026">
    <property type="protein sequence ID" value="GAA2877512.1"/>
    <property type="molecule type" value="Genomic_DNA"/>
</dbReference>
<dbReference type="Proteomes" id="UP001500831">
    <property type="component" value="Unassembled WGS sequence"/>
</dbReference>
<evidence type="ECO:0000313" key="2">
    <source>
        <dbReference type="Proteomes" id="UP001500831"/>
    </source>
</evidence>
<reference evidence="2" key="1">
    <citation type="journal article" date="2019" name="Int. J. Syst. Evol. Microbiol.">
        <title>The Global Catalogue of Microorganisms (GCM) 10K type strain sequencing project: providing services to taxonomists for standard genome sequencing and annotation.</title>
        <authorList>
            <consortium name="The Broad Institute Genomics Platform"/>
            <consortium name="The Broad Institute Genome Sequencing Center for Infectious Disease"/>
            <person name="Wu L."/>
            <person name="Ma J."/>
        </authorList>
    </citation>
    <scope>NUCLEOTIDE SEQUENCE [LARGE SCALE GENOMIC DNA]</scope>
    <source>
        <strain evidence="2">JCM 6242</strain>
    </source>
</reference>
<evidence type="ECO:0000313" key="1">
    <source>
        <dbReference type="EMBL" id="GAA2877512.1"/>
    </source>
</evidence>
<protein>
    <submittedName>
        <fullName evidence="1">Uncharacterized protein</fullName>
    </submittedName>
</protein>
<gene>
    <name evidence="1" type="ORF">GCM10010517_39020</name>
</gene>